<evidence type="ECO:0000256" key="10">
    <source>
        <dbReference type="HAMAP-Rule" id="MF_03189"/>
    </source>
</evidence>
<evidence type="ECO:0000256" key="5">
    <source>
        <dbReference type="ARBA" id="ARBA00022692"/>
    </source>
</evidence>
<keyword evidence="10" id="KW-0999">Mitochondrion inner membrane</keyword>
<dbReference type="FunFam" id="1.10.357.140:FF:000003">
    <property type="entry name" value="4-hydroxybenzoate polyprenyltransferase, mitochondrial"/>
    <property type="match status" value="1"/>
</dbReference>
<dbReference type="AlphaFoldDB" id="A0A4P6XQQ0"/>
<feature type="transmembrane region" description="Helical" evidence="10">
    <location>
        <begin position="342"/>
        <end position="366"/>
    </location>
</feature>
<dbReference type="InterPro" id="IPR006370">
    <property type="entry name" value="HB_polyprenyltransferase-like"/>
</dbReference>
<evidence type="ECO:0000256" key="9">
    <source>
        <dbReference type="ARBA" id="ARBA00058997"/>
    </source>
</evidence>
<dbReference type="InterPro" id="IPR039653">
    <property type="entry name" value="Prenyltransferase"/>
</dbReference>
<comment type="subcellular location">
    <subcellularLocation>
        <location evidence="2 10">Mitochondrion inner membrane</location>
        <topology evidence="2 10">Multi-pass membrane protein</topology>
        <orientation evidence="2 10">Matrix side</orientation>
    </subcellularLocation>
</comment>
<keyword evidence="4 10" id="KW-0808">Transferase</keyword>
<keyword evidence="10" id="KW-0414">Isoprene biosynthesis</keyword>
<dbReference type="InterPro" id="IPR044878">
    <property type="entry name" value="UbiA_sf"/>
</dbReference>
<feature type="transmembrane region" description="Helical" evidence="10">
    <location>
        <begin position="167"/>
        <end position="188"/>
    </location>
</feature>
<dbReference type="InterPro" id="IPR030470">
    <property type="entry name" value="UbiA_prenylTrfase_CS"/>
</dbReference>
<comment type="catalytic activity">
    <reaction evidence="8 10">
        <text>an all-trans-polyprenyl diphosphate + 4-hydroxybenzoate = a 4-hydroxy-3-(all-trans-polyprenyl)benzoate + diphosphate</text>
        <dbReference type="Rhea" id="RHEA:44504"/>
        <dbReference type="Rhea" id="RHEA-COMP:9514"/>
        <dbReference type="Rhea" id="RHEA-COMP:9564"/>
        <dbReference type="ChEBI" id="CHEBI:17879"/>
        <dbReference type="ChEBI" id="CHEBI:33019"/>
        <dbReference type="ChEBI" id="CHEBI:58914"/>
        <dbReference type="ChEBI" id="CHEBI:78396"/>
        <dbReference type="EC" id="2.5.1.39"/>
    </reaction>
</comment>
<dbReference type="InterPro" id="IPR000537">
    <property type="entry name" value="UbiA_prenyltransferase"/>
</dbReference>
<evidence type="ECO:0000256" key="1">
    <source>
        <dbReference type="ARBA" id="ARBA00001946"/>
    </source>
</evidence>
<dbReference type="Gene3D" id="1.10.357.140">
    <property type="entry name" value="UbiA prenyltransferase"/>
    <property type="match status" value="1"/>
</dbReference>
<evidence type="ECO:0000256" key="7">
    <source>
        <dbReference type="ARBA" id="ARBA00023136"/>
    </source>
</evidence>
<dbReference type="Proteomes" id="UP000292447">
    <property type="component" value="Chromosome III"/>
</dbReference>
<dbReference type="EMBL" id="CP034458">
    <property type="protein sequence ID" value="QBM88636.1"/>
    <property type="molecule type" value="Genomic_DNA"/>
</dbReference>
<dbReference type="GO" id="GO:0008299">
    <property type="term" value="P:isoprenoid biosynthetic process"/>
    <property type="evidence" value="ECO:0007669"/>
    <property type="project" value="UniProtKB-UniRule"/>
</dbReference>
<evidence type="ECO:0000313" key="11">
    <source>
        <dbReference type="EMBL" id="QBM88636.1"/>
    </source>
</evidence>
<comment type="similarity">
    <text evidence="3 10">Belongs to the UbiA prenyltransferase family.</text>
</comment>
<dbReference type="UniPathway" id="UPA00232"/>
<dbReference type="Pfam" id="PF01040">
    <property type="entry name" value="UbiA"/>
    <property type="match status" value="1"/>
</dbReference>
<keyword evidence="6 10" id="KW-1133">Transmembrane helix</keyword>
<feature type="transmembrane region" description="Helical" evidence="10">
    <location>
        <begin position="237"/>
        <end position="253"/>
    </location>
</feature>
<dbReference type="STRING" id="2163413.A0A4P6XQQ0"/>
<dbReference type="EC" id="2.5.1.39" evidence="10"/>
<dbReference type="CDD" id="cd13959">
    <property type="entry name" value="PT_UbiA_COQ2"/>
    <property type="match status" value="1"/>
</dbReference>
<sequence length="414" mass="45838">MFQLWAARGIARLNACARPANILIRSFSSTVRACSGFQEPPISHMAKTNGPKPLKTPKIEGLVSQESTCDLSSRSAKSDIQDLKIGSLLTTKSGKSFPQEELEAARLARLANLGWLRNLPEKWIPYAELMRLEKPVGTLLLLLPSLWGITMAAYGVMAPLATTLSAIALFSAGALIMRGAGCTINDILDRNLDNQVARTVERPIASGRVSVPQAVTFLAAQCFAGLAVLLLLPFECFYLGALSLPFVFSYPLFKRFTYYPQVMILINFSWGCLLGFPAVLAPLNLLVAAPLFLSNFLWSMIYDTVYAHQDKRYDIKAGIKSTALAWGDRTKPILYGLYTLQVASFLTAGFLNSMGPFFYLGAAWGFQRLFSQIKRVNLDVPSECWAMFTGNIKTGWILWFGMFIDYLVRLAGFF</sequence>
<evidence type="ECO:0000256" key="4">
    <source>
        <dbReference type="ARBA" id="ARBA00022679"/>
    </source>
</evidence>
<comment type="function">
    <text evidence="9 10">Catalyzes the prenylation of para-hydroxybenzoate (PHB) with an all-trans polyprenyl group. Mediates the second step in the final reaction sequence of coenzyme Q (CoQ) biosynthesis, which is the condensation of the polyisoprenoid side chain with PHB, generating the first membrane-bound Q intermediate.</text>
</comment>
<dbReference type="PANTHER" id="PTHR11048:SF28">
    <property type="entry name" value="4-HYDROXYBENZOATE POLYPRENYLTRANSFERASE, MITOCHONDRIAL"/>
    <property type="match status" value="1"/>
</dbReference>
<dbReference type="PROSITE" id="PS00943">
    <property type="entry name" value="UBIA"/>
    <property type="match status" value="1"/>
</dbReference>
<organism evidence="11 12">
    <name type="scientific">Metschnikowia aff. pulcherrima</name>
    <dbReference type="NCBI Taxonomy" id="2163413"/>
    <lineage>
        <taxon>Eukaryota</taxon>
        <taxon>Fungi</taxon>
        <taxon>Dikarya</taxon>
        <taxon>Ascomycota</taxon>
        <taxon>Saccharomycotina</taxon>
        <taxon>Pichiomycetes</taxon>
        <taxon>Metschnikowiaceae</taxon>
        <taxon>Metschnikowia</taxon>
    </lineage>
</organism>
<dbReference type="GO" id="GO:0006744">
    <property type="term" value="P:ubiquinone biosynthetic process"/>
    <property type="evidence" value="ECO:0007669"/>
    <property type="project" value="UniProtKB-UniRule"/>
</dbReference>
<gene>
    <name evidence="11" type="primary">MPUL0C06130</name>
    <name evidence="10" type="synonym">COQ2</name>
    <name evidence="11" type="ORF">METSCH_C06130</name>
</gene>
<dbReference type="PANTHER" id="PTHR11048">
    <property type="entry name" value="PRENYLTRANSFERASES"/>
    <property type="match status" value="1"/>
</dbReference>
<dbReference type="FunFam" id="1.20.120.1780:FF:000001">
    <property type="entry name" value="4-hydroxybenzoate octaprenyltransferase"/>
    <property type="match status" value="1"/>
</dbReference>
<feature type="transmembrane region" description="Helical" evidence="10">
    <location>
        <begin position="139"/>
        <end position="161"/>
    </location>
</feature>
<dbReference type="HAMAP" id="MF_01635">
    <property type="entry name" value="UbiA"/>
    <property type="match status" value="1"/>
</dbReference>
<keyword evidence="7 10" id="KW-0472">Membrane</keyword>
<evidence type="ECO:0000256" key="8">
    <source>
        <dbReference type="ARBA" id="ARBA00052313"/>
    </source>
</evidence>
<name>A0A4P6XQQ0_9ASCO</name>
<dbReference type="GO" id="GO:0005743">
    <property type="term" value="C:mitochondrial inner membrane"/>
    <property type="evidence" value="ECO:0007669"/>
    <property type="project" value="UniProtKB-SubCell"/>
</dbReference>
<keyword evidence="10" id="KW-0496">Mitochondrion</keyword>
<proteinExistence type="inferred from homology"/>
<keyword evidence="12" id="KW-1185">Reference proteome</keyword>
<feature type="transmembrane region" description="Helical" evidence="10">
    <location>
        <begin position="265"/>
        <end position="293"/>
    </location>
</feature>
<keyword evidence="5 10" id="KW-0812">Transmembrane</keyword>
<accession>A0A4P6XQQ0</accession>
<reference evidence="12" key="1">
    <citation type="submission" date="2019-03" db="EMBL/GenBank/DDBJ databases">
        <title>Snf2 controls pulcherriminic acid biosynthesis and connects pigmentation and antifungal activity of the yeast Metschnikowia pulcherrima.</title>
        <authorList>
            <person name="Gore-Lloyd D."/>
            <person name="Sumann I."/>
            <person name="Brachmann A.O."/>
            <person name="Schneeberger K."/>
            <person name="Ortiz-Merino R.A."/>
            <person name="Moreno-Beltran M."/>
            <person name="Schlaefli M."/>
            <person name="Kirner P."/>
            <person name="Santos Kron A."/>
            <person name="Wolfe K.H."/>
            <person name="Piel J."/>
            <person name="Ahrens C.H."/>
            <person name="Henk D."/>
            <person name="Freimoser F.M."/>
        </authorList>
    </citation>
    <scope>NUCLEOTIDE SEQUENCE [LARGE SCALE GENOMIC DNA]</scope>
    <source>
        <strain evidence="12">APC 1.2</strain>
    </source>
</reference>
<evidence type="ECO:0000256" key="6">
    <source>
        <dbReference type="ARBA" id="ARBA00022989"/>
    </source>
</evidence>
<evidence type="ECO:0000256" key="3">
    <source>
        <dbReference type="ARBA" id="ARBA00005985"/>
    </source>
</evidence>
<dbReference type="GO" id="GO:0008412">
    <property type="term" value="F:4-hydroxybenzoate polyprenyltransferase activity"/>
    <property type="evidence" value="ECO:0007669"/>
    <property type="project" value="UniProtKB-EC"/>
</dbReference>
<protein>
    <recommendedName>
        <fullName evidence="10">4-hydroxybenzoate polyprenyltransferase, mitochondrial</fullName>
        <shortName evidence="10">4-HB polyprenyltransferase</shortName>
        <ecNumber evidence="10">2.5.1.39</ecNumber>
    </recommendedName>
    <alternativeName>
        <fullName evidence="10">4-hydroxybenzoate hexaprenyltransferase</fullName>
    </alternativeName>
    <alternativeName>
        <fullName evidence="10">Para-hydroxybenzoate--polyprenyltransferase</fullName>
        <shortName evidence="10">PHB:PPT</shortName>
        <shortName evidence="10">PHB:polyprenyltransferase</shortName>
    </alternativeName>
</protein>
<feature type="transmembrane region" description="Helical" evidence="10">
    <location>
        <begin position="209"/>
        <end position="231"/>
    </location>
</feature>
<keyword evidence="10" id="KW-0831">Ubiquinone biosynthesis</keyword>
<dbReference type="Gene3D" id="1.20.120.1780">
    <property type="entry name" value="UbiA prenyltransferase"/>
    <property type="match status" value="1"/>
</dbReference>
<evidence type="ECO:0000256" key="2">
    <source>
        <dbReference type="ARBA" id="ARBA00004292"/>
    </source>
</evidence>
<dbReference type="NCBIfam" id="TIGR01474">
    <property type="entry name" value="ubiA_proteo"/>
    <property type="match status" value="1"/>
</dbReference>
<comment type="cofactor">
    <cofactor evidence="1 10">
        <name>Mg(2+)</name>
        <dbReference type="ChEBI" id="CHEBI:18420"/>
    </cofactor>
</comment>
<evidence type="ECO:0000313" key="12">
    <source>
        <dbReference type="Proteomes" id="UP000292447"/>
    </source>
</evidence>
<comment type="pathway">
    <text evidence="10">Cofactor biosynthesis; ubiquinone biosynthesis.</text>
</comment>